<keyword evidence="5" id="KW-1185">Reference proteome</keyword>
<dbReference type="Proteomes" id="UP000316008">
    <property type="component" value="Unassembled WGS sequence"/>
</dbReference>
<proteinExistence type="predicted"/>
<dbReference type="AlphaFoldDB" id="A0A556MPV9"/>
<feature type="signal peptide" evidence="1">
    <location>
        <begin position="1"/>
        <end position="19"/>
    </location>
</feature>
<feature type="chain" id="PRO_5022047702" evidence="1">
    <location>
        <begin position="20"/>
        <end position="576"/>
    </location>
</feature>
<dbReference type="PANTHER" id="PTHR31005:SF8">
    <property type="entry name" value="DUF4139 DOMAIN-CONTAINING PROTEIN"/>
    <property type="match status" value="1"/>
</dbReference>
<dbReference type="RefSeq" id="WP_144333539.1">
    <property type="nucleotide sequence ID" value="NZ_VLPL01000006.1"/>
</dbReference>
<evidence type="ECO:0000313" key="4">
    <source>
        <dbReference type="EMBL" id="TSJ41905.1"/>
    </source>
</evidence>
<comment type="caution">
    <text evidence="4">The sequence shown here is derived from an EMBL/GenBank/DDBJ whole genome shotgun (WGS) entry which is preliminary data.</text>
</comment>
<feature type="domain" description="DUF4140" evidence="3">
    <location>
        <begin position="34"/>
        <end position="132"/>
    </location>
</feature>
<dbReference type="PANTHER" id="PTHR31005">
    <property type="entry name" value="DUF4139 DOMAIN-CONTAINING PROTEIN"/>
    <property type="match status" value="1"/>
</dbReference>
<gene>
    <name evidence="4" type="ORF">FO442_12495</name>
</gene>
<evidence type="ECO:0000256" key="1">
    <source>
        <dbReference type="SAM" id="SignalP"/>
    </source>
</evidence>
<dbReference type="Pfam" id="PF13600">
    <property type="entry name" value="DUF4140"/>
    <property type="match status" value="1"/>
</dbReference>
<dbReference type="OrthoDB" id="634585at2"/>
<accession>A0A556MPV9</accession>
<keyword evidence="1" id="KW-0732">Signal</keyword>
<dbReference type="InterPro" id="IPR025554">
    <property type="entry name" value="DUF4140"/>
</dbReference>
<sequence length="576" mass="64917">MKKHFLNLLLVLFPLAIFAQSIQEQVLKTDIKKVKLFLTAGEMTHETQVKLIKGRNKIIFSGISAFADPRTIQFTGSGSFRLVSISTEMDFLAAEQWNPRIRVLADSLEDLKDRHQMNVDLLSSYQAELGILNTNKDLKGKNTLTIDQIKAAGEYYRTRTFEINKTITKVRKEQEVLSSKINDTRFQLTELNYLENQRSNQVIVLIDVDNSTDISGTLKYLVSDCGWAATYDLSATDLNQPINLKYKAQVYNNTGNDWKNVHLTLSTSDPLLSAASPVLNPFYIRYGEQVEYSKKSYVQPMQQKTEYRTEIMNEINMANQRAYDNYVLDQKVSENADYFSSSRSGSKNEGKKVSTVAMKQIEISDLNAEFVIAHPFSCPTDAKPYIVEIKEINMPATFTHVSVPKLDQGSFLLANIVGWQDLDLIPGPTNVYFAGNYVGVSEINTNNVDDTLSLSFGRDSKIQVLRKLKSEMSTKKISGSTKKDTYFYDIQVRNNRTVPVKINVFDQIPLSSSGEITVTVETIGTGKKNDLTGEVTYMIILQPGETANLEIGYSVKYPKNAKVTTKTFRTISCPSF</sequence>
<reference evidence="4 5" key="1">
    <citation type="submission" date="2019-07" db="EMBL/GenBank/DDBJ databases">
        <authorList>
            <person name="Huq M.A."/>
        </authorList>
    </citation>
    <scope>NUCLEOTIDE SEQUENCE [LARGE SCALE GENOMIC DNA]</scope>
    <source>
        <strain evidence="4 5">MAH-3</strain>
    </source>
</reference>
<dbReference type="InterPro" id="IPR011935">
    <property type="entry name" value="CHP02231"/>
</dbReference>
<dbReference type="Pfam" id="PF13598">
    <property type="entry name" value="DUF4139"/>
    <property type="match status" value="1"/>
</dbReference>
<dbReference type="NCBIfam" id="TIGR02231">
    <property type="entry name" value="mucoidy inhibitor MuiA family protein"/>
    <property type="match status" value="1"/>
</dbReference>
<protein>
    <submittedName>
        <fullName evidence="4">DUF4139 domain-containing protein</fullName>
    </submittedName>
</protein>
<feature type="domain" description="DUF4139" evidence="2">
    <location>
        <begin position="218"/>
        <end position="559"/>
    </location>
</feature>
<evidence type="ECO:0000259" key="3">
    <source>
        <dbReference type="Pfam" id="PF13600"/>
    </source>
</evidence>
<organism evidence="4 5">
    <name type="scientific">Fluviicola chungangensis</name>
    <dbReference type="NCBI Taxonomy" id="2597671"/>
    <lineage>
        <taxon>Bacteria</taxon>
        <taxon>Pseudomonadati</taxon>
        <taxon>Bacteroidota</taxon>
        <taxon>Flavobacteriia</taxon>
        <taxon>Flavobacteriales</taxon>
        <taxon>Crocinitomicaceae</taxon>
        <taxon>Fluviicola</taxon>
    </lineage>
</organism>
<evidence type="ECO:0000259" key="2">
    <source>
        <dbReference type="Pfam" id="PF13598"/>
    </source>
</evidence>
<dbReference type="EMBL" id="VLPL01000006">
    <property type="protein sequence ID" value="TSJ41905.1"/>
    <property type="molecule type" value="Genomic_DNA"/>
</dbReference>
<dbReference type="InterPro" id="IPR037291">
    <property type="entry name" value="DUF4139"/>
</dbReference>
<evidence type="ECO:0000313" key="5">
    <source>
        <dbReference type="Proteomes" id="UP000316008"/>
    </source>
</evidence>
<name>A0A556MPV9_9FLAO</name>